<proteinExistence type="predicted"/>
<evidence type="ECO:0000256" key="1">
    <source>
        <dbReference type="ARBA" id="ARBA00004127"/>
    </source>
</evidence>
<dbReference type="FunFam" id="3.40.50.720:FF:000036">
    <property type="entry name" value="Glutathione-regulated potassium-efflux system protein KefB"/>
    <property type="match status" value="1"/>
</dbReference>
<dbReference type="GO" id="GO:0012505">
    <property type="term" value="C:endomembrane system"/>
    <property type="evidence" value="ECO:0007669"/>
    <property type="project" value="UniProtKB-SubCell"/>
</dbReference>
<dbReference type="PROSITE" id="PS51201">
    <property type="entry name" value="RCK_N"/>
    <property type="match status" value="1"/>
</dbReference>
<keyword evidence="4" id="KW-0633">Potassium transport</keyword>
<evidence type="ECO:0000256" key="8">
    <source>
        <dbReference type="ARBA" id="ARBA00023065"/>
    </source>
</evidence>
<feature type="transmembrane region" description="Helical" evidence="10">
    <location>
        <begin position="57"/>
        <end position="73"/>
    </location>
</feature>
<keyword evidence="8" id="KW-0406">Ion transport</keyword>
<reference evidence="12 13" key="1">
    <citation type="submission" date="2020-08" db="EMBL/GenBank/DDBJ databases">
        <title>Genomic Encyclopedia of Type Strains, Phase IV (KMG-IV): sequencing the most valuable type-strain genomes for metagenomic binning, comparative biology and taxonomic classification.</title>
        <authorList>
            <person name="Goeker M."/>
        </authorList>
    </citation>
    <scope>NUCLEOTIDE SEQUENCE [LARGE SCALE GENOMIC DNA]</scope>
    <source>
        <strain evidence="12 13">DSM 101730</strain>
    </source>
</reference>
<dbReference type="GO" id="GO:0005886">
    <property type="term" value="C:plasma membrane"/>
    <property type="evidence" value="ECO:0007669"/>
    <property type="project" value="TreeGrafter"/>
</dbReference>
<dbReference type="GO" id="GO:0006813">
    <property type="term" value="P:potassium ion transport"/>
    <property type="evidence" value="ECO:0007669"/>
    <property type="project" value="UniProtKB-KW"/>
</dbReference>
<evidence type="ECO:0000256" key="4">
    <source>
        <dbReference type="ARBA" id="ARBA00022538"/>
    </source>
</evidence>
<keyword evidence="7 10" id="KW-1133">Transmembrane helix</keyword>
<evidence type="ECO:0000256" key="7">
    <source>
        <dbReference type="ARBA" id="ARBA00022989"/>
    </source>
</evidence>
<feature type="transmembrane region" description="Helical" evidence="10">
    <location>
        <begin position="146"/>
        <end position="171"/>
    </location>
</feature>
<evidence type="ECO:0000313" key="12">
    <source>
        <dbReference type="EMBL" id="MBB5223694.1"/>
    </source>
</evidence>
<organism evidence="12 13">
    <name type="scientific">Amaricoccus macauensis</name>
    <dbReference type="NCBI Taxonomy" id="57001"/>
    <lineage>
        <taxon>Bacteria</taxon>
        <taxon>Pseudomonadati</taxon>
        <taxon>Pseudomonadota</taxon>
        <taxon>Alphaproteobacteria</taxon>
        <taxon>Rhodobacterales</taxon>
        <taxon>Paracoccaceae</taxon>
        <taxon>Amaricoccus</taxon>
    </lineage>
</organism>
<comment type="subcellular location">
    <subcellularLocation>
        <location evidence="1">Endomembrane system</location>
        <topology evidence="1">Multi-pass membrane protein</topology>
    </subcellularLocation>
</comment>
<evidence type="ECO:0000259" key="11">
    <source>
        <dbReference type="PROSITE" id="PS51201"/>
    </source>
</evidence>
<dbReference type="GO" id="GO:0015297">
    <property type="term" value="F:antiporter activity"/>
    <property type="evidence" value="ECO:0007669"/>
    <property type="project" value="UniProtKB-KW"/>
</dbReference>
<keyword evidence="13" id="KW-1185">Reference proteome</keyword>
<evidence type="ECO:0000256" key="9">
    <source>
        <dbReference type="ARBA" id="ARBA00023136"/>
    </source>
</evidence>
<evidence type="ECO:0000256" key="10">
    <source>
        <dbReference type="SAM" id="Phobius"/>
    </source>
</evidence>
<feature type="transmembrane region" description="Helical" evidence="10">
    <location>
        <begin position="280"/>
        <end position="300"/>
    </location>
</feature>
<dbReference type="Pfam" id="PF00999">
    <property type="entry name" value="Na_H_Exchanger"/>
    <property type="match status" value="1"/>
</dbReference>
<evidence type="ECO:0000256" key="3">
    <source>
        <dbReference type="ARBA" id="ARBA00022449"/>
    </source>
</evidence>
<dbReference type="PANTHER" id="PTHR46157">
    <property type="entry name" value="K(+) EFFLUX ANTIPORTER 3, CHLOROPLASTIC"/>
    <property type="match status" value="1"/>
</dbReference>
<dbReference type="InterPro" id="IPR003148">
    <property type="entry name" value="RCK_N"/>
</dbReference>
<dbReference type="AlphaFoldDB" id="A0A840SRE8"/>
<dbReference type="GO" id="GO:1902600">
    <property type="term" value="P:proton transmembrane transport"/>
    <property type="evidence" value="ECO:0007669"/>
    <property type="project" value="InterPro"/>
</dbReference>
<evidence type="ECO:0000313" key="13">
    <source>
        <dbReference type="Proteomes" id="UP000549457"/>
    </source>
</evidence>
<feature type="transmembrane region" description="Helical" evidence="10">
    <location>
        <begin position="114"/>
        <end position="134"/>
    </location>
</feature>
<feature type="transmembrane region" description="Helical" evidence="10">
    <location>
        <begin position="366"/>
        <end position="387"/>
    </location>
</feature>
<dbReference type="RefSeq" id="WP_184153107.1">
    <property type="nucleotide sequence ID" value="NZ_JACHFM010000004.1"/>
</dbReference>
<sequence>MDSVLLQLAIYLTAGVIAVSISQRLGFGSVLGYLAAGIAIGPGLQLVGRETALVQDYAEYGVVLMLFLIGLEMHPRSLWELRHRLLGLGGMQLALTIPLIAAAGLALGLPWNQALAAAMALALSSTAIVMQTLSERRLAATEGGRASIAVLLFQDVAAVPLLALIPLLALGPGAVDAVAGAHASVLDGLSPLAHVAVVVGAVGLVIFAGRHLAGPAFRFLGHARLPEVHIASALLLVVAVSLMMEALGLSPALGAFLAGVVLGGSAYRHELEADLAPFKGLLMGLFFITVGAGVDIQRAAETPLQIILLVVGFIALKAVVLWPIARAFRLPPQARVLFTLALPQGSEFGFVLITFAETIGVIPPEIAATLLLLIAGSMVLTPGLFHLRDLLSRRLIRRGERVPEQVGDPGTVIVAGMGRFGQTVNRILSGLGHRTVLLDSQPALVERMRALGIPAYLGHADRPEVLAAAGLAEARALVIAIDDPEQAVRIASIVRRRAPHVRIIARARDRHAIYRLTAAGAHECVREVFDGAVRTGGHALAALGHDRHEIEVLLRAFAAEDTAMIDELATLWRPDLPAADNAAFARREQAQLAAIEAKLRPAPQTSGSEPVAPGPAAH</sequence>
<dbReference type="Proteomes" id="UP000549457">
    <property type="component" value="Unassembled WGS sequence"/>
</dbReference>
<name>A0A840SRE8_9RHOB</name>
<keyword evidence="9 10" id="KW-0472">Membrane</keyword>
<accession>A0A840SRE8</accession>
<evidence type="ECO:0000256" key="2">
    <source>
        <dbReference type="ARBA" id="ARBA00022448"/>
    </source>
</evidence>
<keyword evidence="3" id="KW-0050">Antiport</keyword>
<keyword evidence="2" id="KW-0813">Transport</keyword>
<feature type="transmembrane region" description="Helical" evidence="10">
    <location>
        <begin position="191"/>
        <end position="213"/>
    </location>
</feature>
<keyword evidence="6" id="KW-0630">Potassium</keyword>
<evidence type="ECO:0000256" key="6">
    <source>
        <dbReference type="ARBA" id="ARBA00022958"/>
    </source>
</evidence>
<dbReference type="EMBL" id="JACHFM010000004">
    <property type="protein sequence ID" value="MBB5223694.1"/>
    <property type="molecule type" value="Genomic_DNA"/>
</dbReference>
<gene>
    <name evidence="12" type="ORF">HNP73_003648</name>
</gene>
<feature type="transmembrane region" description="Helical" evidence="10">
    <location>
        <begin position="85"/>
        <end position="108"/>
    </location>
</feature>
<dbReference type="InterPro" id="IPR038770">
    <property type="entry name" value="Na+/solute_symporter_sf"/>
</dbReference>
<keyword evidence="5 10" id="KW-0812">Transmembrane</keyword>
<comment type="caution">
    <text evidence="12">The sequence shown here is derived from an EMBL/GenBank/DDBJ whole genome shotgun (WGS) entry which is preliminary data.</text>
</comment>
<dbReference type="SUPFAM" id="SSF51735">
    <property type="entry name" value="NAD(P)-binding Rossmann-fold domains"/>
    <property type="match status" value="1"/>
</dbReference>
<dbReference type="PANTHER" id="PTHR46157:SF4">
    <property type="entry name" value="K(+) EFFLUX ANTIPORTER 3, CHLOROPLASTIC"/>
    <property type="match status" value="1"/>
</dbReference>
<dbReference type="InterPro" id="IPR036291">
    <property type="entry name" value="NAD(P)-bd_dom_sf"/>
</dbReference>
<dbReference type="Gene3D" id="3.40.50.720">
    <property type="entry name" value="NAD(P)-binding Rossmann-like Domain"/>
    <property type="match status" value="1"/>
</dbReference>
<dbReference type="Pfam" id="PF02254">
    <property type="entry name" value="TrkA_N"/>
    <property type="match status" value="1"/>
</dbReference>
<feature type="transmembrane region" description="Helical" evidence="10">
    <location>
        <begin position="306"/>
        <end position="325"/>
    </location>
</feature>
<dbReference type="Gene3D" id="1.20.1530.20">
    <property type="match status" value="1"/>
</dbReference>
<dbReference type="InterPro" id="IPR006153">
    <property type="entry name" value="Cation/H_exchanger_TM"/>
</dbReference>
<feature type="domain" description="RCK N-terminal" evidence="11">
    <location>
        <begin position="409"/>
        <end position="533"/>
    </location>
</feature>
<protein>
    <submittedName>
        <fullName evidence="12">CPA2 family monovalent cation:H+ antiporter-2</fullName>
    </submittedName>
</protein>
<evidence type="ECO:0000256" key="5">
    <source>
        <dbReference type="ARBA" id="ARBA00022692"/>
    </source>
</evidence>